<name>A0A6H2A0W9_9ZZZZ</name>
<feature type="region of interest" description="Disordered" evidence="1">
    <location>
        <begin position="1"/>
        <end position="25"/>
    </location>
</feature>
<dbReference type="EMBL" id="MT144455">
    <property type="protein sequence ID" value="QJA53836.1"/>
    <property type="molecule type" value="Genomic_DNA"/>
</dbReference>
<reference evidence="2" key="1">
    <citation type="submission" date="2020-03" db="EMBL/GenBank/DDBJ databases">
        <title>The deep terrestrial virosphere.</title>
        <authorList>
            <person name="Holmfeldt K."/>
            <person name="Nilsson E."/>
            <person name="Simone D."/>
            <person name="Lopez-Fernandez M."/>
            <person name="Wu X."/>
            <person name="de Brujin I."/>
            <person name="Lundin D."/>
            <person name="Andersson A."/>
            <person name="Bertilsson S."/>
            <person name="Dopson M."/>
        </authorList>
    </citation>
    <scope>NUCLEOTIDE SEQUENCE</scope>
    <source>
        <strain evidence="2">TM448A04078</strain>
    </source>
</reference>
<feature type="compositionally biased region" description="Basic and acidic residues" evidence="1">
    <location>
        <begin position="1"/>
        <end position="11"/>
    </location>
</feature>
<sequence length="117" mass="13543">MEMKDMGKMREQPTAVEAPEGKKEKVYSSFNLSSKELPELKGKKFGDNIELHIVGEVGGIHEDYDDKKEASYDIKVMKCGIIGKIDRDEYLSMSEEEKDKHDEEEVLKEEKKEEKEE</sequence>
<protein>
    <submittedName>
        <fullName evidence="2">Uncharacterized protein</fullName>
    </submittedName>
</protein>
<feature type="region of interest" description="Disordered" evidence="1">
    <location>
        <begin position="93"/>
        <end position="117"/>
    </location>
</feature>
<gene>
    <name evidence="2" type="ORF">TM448A04078_0003</name>
</gene>
<accession>A0A6H2A0W9</accession>
<evidence type="ECO:0000256" key="1">
    <source>
        <dbReference type="SAM" id="MobiDB-lite"/>
    </source>
</evidence>
<organism evidence="2">
    <name type="scientific">viral metagenome</name>
    <dbReference type="NCBI Taxonomy" id="1070528"/>
    <lineage>
        <taxon>unclassified sequences</taxon>
        <taxon>metagenomes</taxon>
        <taxon>organismal metagenomes</taxon>
    </lineage>
</organism>
<proteinExistence type="predicted"/>
<evidence type="ECO:0000313" key="2">
    <source>
        <dbReference type="EMBL" id="QJA53836.1"/>
    </source>
</evidence>
<dbReference type="AlphaFoldDB" id="A0A6H2A0W9"/>